<gene>
    <name evidence="4" type="ORF">AAFF_G00295600</name>
</gene>
<dbReference type="Gene3D" id="2.60.120.200">
    <property type="match status" value="1"/>
</dbReference>
<reference evidence="4" key="1">
    <citation type="journal article" date="2023" name="Science">
        <title>Genome structures resolve the early diversification of teleost fishes.</title>
        <authorList>
            <person name="Parey E."/>
            <person name="Louis A."/>
            <person name="Montfort J."/>
            <person name="Bouchez O."/>
            <person name="Roques C."/>
            <person name="Iampietro C."/>
            <person name="Lluch J."/>
            <person name="Castinel A."/>
            <person name="Donnadieu C."/>
            <person name="Desvignes T."/>
            <person name="Floi Bucao C."/>
            <person name="Jouanno E."/>
            <person name="Wen M."/>
            <person name="Mejri S."/>
            <person name="Dirks R."/>
            <person name="Jansen H."/>
            <person name="Henkel C."/>
            <person name="Chen W.J."/>
            <person name="Zahm M."/>
            <person name="Cabau C."/>
            <person name="Klopp C."/>
            <person name="Thompson A.W."/>
            <person name="Robinson-Rechavi M."/>
            <person name="Braasch I."/>
            <person name="Lecointre G."/>
            <person name="Bobe J."/>
            <person name="Postlethwait J.H."/>
            <person name="Berthelot C."/>
            <person name="Roest Crollius H."/>
            <person name="Guiguen Y."/>
        </authorList>
    </citation>
    <scope>NUCLEOTIDE SEQUENCE</scope>
    <source>
        <tissue evidence="4">Blood</tissue>
    </source>
</reference>
<proteinExistence type="predicted"/>
<dbReference type="Pfam" id="PF00337">
    <property type="entry name" value="Gal-bind_lectin"/>
    <property type="match status" value="1"/>
</dbReference>
<evidence type="ECO:0000313" key="5">
    <source>
        <dbReference type="Proteomes" id="UP001221898"/>
    </source>
</evidence>
<feature type="domain" description="Galectin" evidence="3">
    <location>
        <begin position="3"/>
        <end position="104"/>
    </location>
</feature>
<dbReference type="SMART" id="SM00276">
    <property type="entry name" value="GLECT"/>
    <property type="match status" value="1"/>
</dbReference>
<accession>A0AAD7SPR0</accession>
<dbReference type="PROSITE" id="PS51304">
    <property type="entry name" value="GALECTIN"/>
    <property type="match status" value="1"/>
</dbReference>
<dbReference type="PANTHER" id="PTHR11346:SF97">
    <property type="entry name" value="GALECTIN-1"/>
    <property type="match status" value="1"/>
</dbReference>
<keyword evidence="1 2" id="KW-0430">Lectin</keyword>
<keyword evidence="5" id="KW-1185">Reference proteome</keyword>
<dbReference type="EMBL" id="JAINUG010000042">
    <property type="protein sequence ID" value="KAJ8406644.1"/>
    <property type="molecule type" value="Genomic_DNA"/>
</dbReference>
<evidence type="ECO:0000256" key="1">
    <source>
        <dbReference type="ARBA" id="ARBA00022734"/>
    </source>
</evidence>
<dbReference type="AlphaFoldDB" id="A0AAD7SPR0"/>
<dbReference type="SUPFAM" id="SSF49899">
    <property type="entry name" value="Concanavalin A-like lectins/glucanases"/>
    <property type="match status" value="1"/>
</dbReference>
<dbReference type="SMART" id="SM00908">
    <property type="entry name" value="Gal-bind_lectin"/>
    <property type="match status" value="1"/>
</dbReference>
<evidence type="ECO:0000259" key="3">
    <source>
        <dbReference type="PROSITE" id="PS51304"/>
    </source>
</evidence>
<dbReference type="GO" id="GO:0030246">
    <property type="term" value="F:carbohydrate binding"/>
    <property type="evidence" value="ECO:0007669"/>
    <property type="project" value="UniProtKB-UniRule"/>
</dbReference>
<name>A0AAD7SPR0_9TELE</name>
<dbReference type="InterPro" id="IPR013320">
    <property type="entry name" value="ConA-like_dom_sf"/>
</dbReference>
<protein>
    <recommendedName>
        <fullName evidence="2">Galectin</fullName>
    </recommendedName>
</protein>
<evidence type="ECO:0000256" key="2">
    <source>
        <dbReference type="RuleBase" id="RU102079"/>
    </source>
</evidence>
<dbReference type="InterPro" id="IPR001079">
    <property type="entry name" value="Galectin_CRD"/>
</dbReference>
<dbReference type="GO" id="GO:0005615">
    <property type="term" value="C:extracellular space"/>
    <property type="evidence" value="ECO:0007669"/>
    <property type="project" value="TreeGrafter"/>
</dbReference>
<comment type="caution">
    <text evidence="4">The sequence shown here is derived from an EMBL/GenBank/DDBJ whole genome shotgun (WGS) entry which is preliminary data.</text>
</comment>
<dbReference type="Proteomes" id="UP001221898">
    <property type="component" value="Unassembled WGS sequence"/>
</dbReference>
<evidence type="ECO:0000313" key="4">
    <source>
        <dbReference type="EMBL" id="KAJ8406644.1"/>
    </source>
</evidence>
<sequence>MSRLELKNMSFKAGQDLKIKGVPKSDAAGFSINVGHSDDHVALHFNPRFNCHGDECTIVCNSLHEGSWNEEQRESHFPFQQGRSLRCPCPSTTMSFESNYLATT</sequence>
<dbReference type="InterPro" id="IPR044156">
    <property type="entry name" value="Galectin-like"/>
</dbReference>
<dbReference type="GO" id="GO:0043236">
    <property type="term" value="F:laminin binding"/>
    <property type="evidence" value="ECO:0007669"/>
    <property type="project" value="TreeGrafter"/>
</dbReference>
<dbReference type="CDD" id="cd00070">
    <property type="entry name" value="GLECT"/>
    <property type="match status" value="1"/>
</dbReference>
<dbReference type="PANTHER" id="PTHR11346">
    <property type="entry name" value="GALECTIN"/>
    <property type="match status" value="1"/>
</dbReference>
<organism evidence="4 5">
    <name type="scientific">Aldrovandia affinis</name>
    <dbReference type="NCBI Taxonomy" id="143900"/>
    <lineage>
        <taxon>Eukaryota</taxon>
        <taxon>Metazoa</taxon>
        <taxon>Chordata</taxon>
        <taxon>Craniata</taxon>
        <taxon>Vertebrata</taxon>
        <taxon>Euteleostomi</taxon>
        <taxon>Actinopterygii</taxon>
        <taxon>Neopterygii</taxon>
        <taxon>Teleostei</taxon>
        <taxon>Notacanthiformes</taxon>
        <taxon>Halosauridae</taxon>
        <taxon>Aldrovandia</taxon>
    </lineage>
</organism>